<dbReference type="Proteomes" id="UP000469185">
    <property type="component" value="Unassembled WGS sequence"/>
</dbReference>
<dbReference type="RefSeq" id="WP_163819621.1">
    <property type="nucleotide sequence ID" value="NZ_JAAGOB010000008.1"/>
</dbReference>
<accession>A0A6N9YPE6</accession>
<keyword evidence="2" id="KW-1185">Reference proteome</keyword>
<evidence type="ECO:0008006" key="3">
    <source>
        <dbReference type="Google" id="ProtNLM"/>
    </source>
</evidence>
<name>A0A6N9YPE6_9ACTN</name>
<reference evidence="1 2" key="1">
    <citation type="submission" date="2020-02" db="EMBL/GenBank/DDBJ databases">
        <authorList>
            <person name="Li X.-J."/>
            <person name="Feng X.-M."/>
        </authorList>
    </citation>
    <scope>NUCLEOTIDE SEQUENCE [LARGE SCALE GENOMIC DNA]</scope>
    <source>
        <strain evidence="1 2">CGMCC 4.7225</strain>
    </source>
</reference>
<evidence type="ECO:0000313" key="1">
    <source>
        <dbReference type="EMBL" id="NED96844.1"/>
    </source>
</evidence>
<proteinExistence type="predicted"/>
<dbReference type="EMBL" id="JAAGOB010000008">
    <property type="protein sequence ID" value="NED96844.1"/>
    <property type="molecule type" value="Genomic_DNA"/>
</dbReference>
<dbReference type="AlphaFoldDB" id="A0A6N9YPE6"/>
<comment type="caution">
    <text evidence="1">The sequence shown here is derived from an EMBL/GenBank/DDBJ whole genome shotgun (WGS) entry which is preliminary data.</text>
</comment>
<gene>
    <name evidence="1" type="ORF">G1H11_16175</name>
</gene>
<organism evidence="1 2">
    <name type="scientific">Phytoactinopolyspora alkaliphila</name>
    <dbReference type="NCBI Taxonomy" id="1783498"/>
    <lineage>
        <taxon>Bacteria</taxon>
        <taxon>Bacillati</taxon>
        <taxon>Actinomycetota</taxon>
        <taxon>Actinomycetes</taxon>
        <taxon>Jiangellales</taxon>
        <taxon>Jiangellaceae</taxon>
        <taxon>Phytoactinopolyspora</taxon>
    </lineage>
</organism>
<evidence type="ECO:0000313" key="2">
    <source>
        <dbReference type="Proteomes" id="UP000469185"/>
    </source>
</evidence>
<protein>
    <recommendedName>
        <fullName evidence="3">DUF4913 domain-containing protein</fullName>
    </recommendedName>
</protein>
<sequence>MTNDFGLDSDVGLAPEQVDAFVEELLGEAIPRPIVWSSLSSEQAQTILEDLAEWVCWLTSRYQLDGRELPPCWWRHGSFVEELSALRGAWLVSYDENQTAAAMADWHRIFHDTRHRLREWLSRAGCSTYEHRRGDQQPWAGDQLDAWWSEFRRDVEVKIRDVVDGTPGAAGHD</sequence>